<keyword evidence="2 4" id="KW-0238">DNA-binding</keyword>
<dbReference type="SUPFAM" id="SSF51182">
    <property type="entry name" value="RmlC-like cupins"/>
    <property type="match status" value="1"/>
</dbReference>
<dbReference type="PANTHER" id="PTHR43280">
    <property type="entry name" value="ARAC-FAMILY TRANSCRIPTIONAL REGULATOR"/>
    <property type="match status" value="1"/>
</dbReference>
<dbReference type="Proteomes" id="UP000183794">
    <property type="component" value="Unassembled WGS sequence"/>
</dbReference>
<organism evidence="4 5">
    <name type="scientific">Moritella viscosa</name>
    <dbReference type="NCBI Taxonomy" id="80854"/>
    <lineage>
        <taxon>Bacteria</taxon>
        <taxon>Pseudomonadati</taxon>
        <taxon>Pseudomonadota</taxon>
        <taxon>Gammaproteobacteria</taxon>
        <taxon>Alteromonadales</taxon>
        <taxon>Moritellaceae</taxon>
        <taxon>Moritella</taxon>
    </lineage>
</organism>
<dbReference type="InterPro" id="IPR018060">
    <property type="entry name" value="HTH_AraC"/>
</dbReference>
<dbReference type="PANTHER" id="PTHR43280:SF28">
    <property type="entry name" value="HTH-TYPE TRANSCRIPTIONAL ACTIVATOR RHAS"/>
    <property type="match status" value="1"/>
</dbReference>
<dbReference type="GO" id="GO:0003700">
    <property type="term" value="F:DNA-binding transcription factor activity"/>
    <property type="evidence" value="ECO:0007669"/>
    <property type="project" value="InterPro"/>
</dbReference>
<dbReference type="PROSITE" id="PS01124">
    <property type="entry name" value="HTH_ARAC_FAMILY_2"/>
    <property type="match status" value="1"/>
</dbReference>
<evidence type="ECO:0000313" key="5">
    <source>
        <dbReference type="Proteomes" id="UP000183794"/>
    </source>
</evidence>
<accession>A0A090IKN5</accession>
<dbReference type="InterPro" id="IPR013096">
    <property type="entry name" value="Cupin_2"/>
</dbReference>
<dbReference type="PROSITE" id="PS00041">
    <property type="entry name" value="HTH_ARAC_FAMILY_1"/>
    <property type="match status" value="1"/>
</dbReference>
<dbReference type="STRING" id="80854.MVIS_2955"/>
<dbReference type="InterPro" id="IPR018062">
    <property type="entry name" value="HTH_AraC-typ_CS"/>
</dbReference>
<sequence>MPNNLSIRAYTSQIRSHYHEFHQLVLPLHGAIDIKVGDYTGKVSIGDCVIIKAGQQHDFRADDAARFIVVDMESYPDNITESGIEKFSINPPLLAYIQFIDKQLAHQVNKQLESTAFELFYQLLAQQTCHERIDPRIAEVIHFIKQDISVLFSIEQLAKIACLSTSQYKKLFKTNMGMTTHKYITQLRMEKASALLAHTDLPIRIVAEQVGYQDLSAFSRRFSNYFGQSPKAFSY</sequence>
<dbReference type="GO" id="GO:0043565">
    <property type="term" value="F:sequence-specific DNA binding"/>
    <property type="evidence" value="ECO:0007669"/>
    <property type="project" value="InterPro"/>
</dbReference>
<evidence type="ECO:0000256" key="3">
    <source>
        <dbReference type="ARBA" id="ARBA00023163"/>
    </source>
</evidence>
<dbReference type="InterPro" id="IPR014710">
    <property type="entry name" value="RmlC-like_jellyroll"/>
</dbReference>
<evidence type="ECO:0000313" key="4">
    <source>
        <dbReference type="EMBL" id="SGZ08294.1"/>
    </source>
</evidence>
<evidence type="ECO:0000256" key="2">
    <source>
        <dbReference type="ARBA" id="ARBA00023125"/>
    </source>
</evidence>
<gene>
    <name evidence="4" type="ORF">NVI5450_3305</name>
</gene>
<dbReference type="OrthoDB" id="5582699at2"/>
<dbReference type="SMART" id="SM00342">
    <property type="entry name" value="HTH_ARAC"/>
    <property type="match status" value="1"/>
</dbReference>
<name>A0A090IKN5_9GAMM</name>
<dbReference type="Pfam" id="PF07883">
    <property type="entry name" value="Cupin_2"/>
    <property type="match status" value="1"/>
</dbReference>
<dbReference type="RefSeq" id="WP_045111034.1">
    <property type="nucleotide sequence ID" value="NZ_CAWRBC010000036.1"/>
</dbReference>
<dbReference type="KEGG" id="mvs:MVIS_2955"/>
<proteinExistence type="predicted"/>
<dbReference type="EMBL" id="FPLD01000091">
    <property type="protein sequence ID" value="SGZ08294.1"/>
    <property type="molecule type" value="Genomic_DNA"/>
</dbReference>
<dbReference type="InterPro" id="IPR009057">
    <property type="entry name" value="Homeodomain-like_sf"/>
</dbReference>
<evidence type="ECO:0000256" key="1">
    <source>
        <dbReference type="ARBA" id="ARBA00023015"/>
    </source>
</evidence>
<dbReference type="SUPFAM" id="SSF46689">
    <property type="entry name" value="Homeodomain-like"/>
    <property type="match status" value="1"/>
</dbReference>
<dbReference type="InterPro" id="IPR011051">
    <property type="entry name" value="RmlC_Cupin_sf"/>
</dbReference>
<dbReference type="AlphaFoldDB" id="A0A090IKN5"/>
<dbReference type="Pfam" id="PF12833">
    <property type="entry name" value="HTH_18"/>
    <property type="match status" value="1"/>
</dbReference>
<reference evidence="4 5" key="1">
    <citation type="submission" date="2016-11" db="EMBL/GenBank/DDBJ databases">
        <authorList>
            <person name="Jaros S."/>
            <person name="Januszkiewicz K."/>
            <person name="Wedrychowicz H."/>
        </authorList>
    </citation>
    <scope>NUCLEOTIDE SEQUENCE [LARGE SCALE GENOMIC DNA]</scope>
    <source>
        <strain evidence="4">NVI 5450</strain>
    </source>
</reference>
<dbReference type="Gene3D" id="2.60.120.10">
    <property type="entry name" value="Jelly Rolls"/>
    <property type="match status" value="1"/>
</dbReference>
<keyword evidence="1" id="KW-0805">Transcription regulation</keyword>
<dbReference type="HOGENOM" id="CLU_000445_88_15_6"/>
<dbReference type="PATRIC" id="fig|80854.5.peg.3132"/>
<protein>
    <submittedName>
        <fullName evidence="4">AraC-type DNA-binding domain-containing protein</fullName>
    </submittedName>
</protein>
<keyword evidence="3" id="KW-0804">Transcription</keyword>
<dbReference type="Gene3D" id="1.10.10.60">
    <property type="entry name" value="Homeodomain-like"/>
    <property type="match status" value="2"/>
</dbReference>